<organism evidence="1 2">
    <name type="scientific">Mucilaginibacter pineti</name>
    <dbReference type="NCBI Taxonomy" id="1391627"/>
    <lineage>
        <taxon>Bacteria</taxon>
        <taxon>Pseudomonadati</taxon>
        <taxon>Bacteroidota</taxon>
        <taxon>Sphingobacteriia</taxon>
        <taxon>Sphingobacteriales</taxon>
        <taxon>Sphingobacteriaceae</taxon>
        <taxon>Mucilaginibacter</taxon>
    </lineage>
</organism>
<gene>
    <name evidence="1" type="ORF">SAMN05216464_103204</name>
</gene>
<protein>
    <submittedName>
        <fullName evidence="1">Uncharacterized protein</fullName>
    </submittedName>
</protein>
<dbReference type="EMBL" id="FNAI01000003">
    <property type="protein sequence ID" value="SDD97236.1"/>
    <property type="molecule type" value="Genomic_DNA"/>
</dbReference>
<reference evidence="1 2" key="1">
    <citation type="submission" date="2016-10" db="EMBL/GenBank/DDBJ databases">
        <authorList>
            <person name="de Groot N.N."/>
        </authorList>
    </citation>
    <scope>NUCLEOTIDE SEQUENCE [LARGE SCALE GENOMIC DNA]</scope>
    <source>
        <strain evidence="1 2">47C3B</strain>
    </source>
</reference>
<keyword evidence="2" id="KW-1185">Reference proteome</keyword>
<evidence type="ECO:0000313" key="1">
    <source>
        <dbReference type="EMBL" id="SDD97236.1"/>
    </source>
</evidence>
<dbReference type="Proteomes" id="UP000199072">
    <property type="component" value="Unassembled WGS sequence"/>
</dbReference>
<accession>A0A1G6Z5X8</accession>
<sequence>MVAPEEIYEAIRQVVGASISITEEETLPLIARRLGFSRVTDEMRQQLSEAVGKTIQARILTFEGVNLKQAGPGI</sequence>
<name>A0A1G6Z5X8_9SPHI</name>
<dbReference type="OrthoDB" id="9757917at2"/>
<dbReference type="AlphaFoldDB" id="A0A1G6Z5X8"/>
<proteinExistence type="predicted"/>
<dbReference type="RefSeq" id="WP_091148025.1">
    <property type="nucleotide sequence ID" value="NZ_FNAI01000003.1"/>
</dbReference>
<dbReference type="STRING" id="1391627.SAMN05216464_103204"/>
<evidence type="ECO:0000313" key="2">
    <source>
        <dbReference type="Proteomes" id="UP000199072"/>
    </source>
</evidence>